<dbReference type="RefSeq" id="WP_251781177.1">
    <property type="nucleotide sequence ID" value="NZ_JAMKFE010000021.1"/>
</dbReference>
<keyword evidence="2" id="KW-1185">Reference proteome</keyword>
<name>A0ABT0YV47_9BURK</name>
<dbReference type="EMBL" id="JAMKFE010000021">
    <property type="protein sequence ID" value="MCM5682631.1"/>
    <property type="molecule type" value="Genomic_DNA"/>
</dbReference>
<protein>
    <recommendedName>
        <fullName evidence="3">Protein FliT</fullName>
    </recommendedName>
</protein>
<evidence type="ECO:0008006" key="3">
    <source>
        <dbReference type="Google" id="ProtNLM"/>
    </source>
</evidence>
<accession>A0ABT0YV47</accession>
<proteinExistence type="predicted"/>
<dbReference type="Proteomes" id="UP001165541">
    <property type="component" value="Unassembled WGS sequence"/>
</dbReference>
<evidence type="ECO:0000313" key="1">
    <source>
        <dbReference type="EMBL" id="MCM5682631.1"/>
    </source>
</evidence>
<gene>
    <name evidence="1" type="ORF">M8A51_24125</name>
</gene>
<sequence>MSPATAPSSMDASAPAHGAWQAATVCFTELRRAWAMLHRAGAPELSWEQRLLLLTSLFEGRSSAWVVALEARVRALEAQTAALGKPPTEEAFKQAALARLQARGSDFRFAPGSCHW</sequence>
<organism evidence="1 2">
    <name type="scientific">Caldimonas mangrovi</name>
    <dbReference type="NCBI Taxonomy" id="2944811"/>
    <lineage>
        <taxon>Bacteria</taxon>
        <taxon>Pseudomonadati</taxon>
        <taxon>Pseudomonadota</taxon>
        <taxon>Betaproteobacteria</taxon>
        <taxon>Burkholderiales</taxon>
        <taxon>Sphaerotilaceae</taxon>
        <taxon>Caldimonas</taxon>
    </lineage>
</organism>
<comment type="caution">
    <text evidence="1">The sequence shown here is derived from an EMBL/GenBank/DDBJ whole genome shotgun (WGS) entry which is preliminary data.</text>
</comment>
<reference evidence="1" key="1">
    <citation type="submission" date="2022-05" db="EMBL/GenBank/DDBJ databases">
        <title>Schlegelella sp. nov., isolated from mangrove soil.</title>
        <authorList>
            <person name="Liu Y."/>
            <person name="Ge X."/>
            <person name="Liu W."/>
        </authorList>
    </citation>
    <scope>NUCLEOTIDE SEQUENCE</scope>
    <source>
        <strain evidence="1">S2-27</strain>
    </source>
</reference>
<evidence type="ECO:0000313" key="2">
    <source>
        <dbReference type="Proteomes" id="UP001165541"/>
    </source>
</evidence>